<dbReference type="Proteomes" id="UP000235826">
    <property type="component" value="Chromosome"/>
</dbReference>
<keyword evidence="1" id="KW-0472">Membrane</keyword>
<keyword evidence="3" id="KW-1185">Reference proteome</keyword>
<dbReference type="Pfam" id="PF20556">
    <property type="entry name" value="DUF6768"/>
    <property type="match status" value="1"/>
</dbReference>
<protein>
    <recommendedName>
        <fullName evidence="4">2TM domain-containing protein</fullName>
    </recommendedName>
</protein>
<dbReference type="RefSeq" id="WP_102757780.1">
    <property type="nucleotide sequence ID" value="NZ_CP025791.1"/>
</dbReference>
<dbReference type="InterPro" id="IPR046659">
    <property type="entry name" value="DUF6768"/>
</dbReference>
<dbReference type="KEGG" id="fek:C1H87_21435"/>
<keyword evidence="1" id="KW-1133">Transmembrane helix</keyword>
<reference evidence="2 3" key="1">
    <citation type="submission" date="2018-01" db="EMBL/GenBank/DDBJ databases">
        <title>Complete genome sequence of Flavivirga eckloniae ECD14 isolated from seaweed Ecklonia cava.</title>
        <authorList>
            <person name="Lee J.H."/>
            <person name="Baik K.S."/>
            <person name="Seong C.N."/>
        </authorList>
    </citation>
    <scope>NUCLEOTIDE SEQUENCE [LARGE SCALE GENOMIC DNA]</scope>
    <source>
        <strain evidence="2 3">ECD14</strain>
    </source>
</reference>
<dbReference type="EMBL" id="CP025791">
    <property type="protein sequence ID" value="AUP81137.1"/>
    <property type="molecule type" value="Genomic_DNA"/>
</dbReference>
<evidence type="ECO:0000256" key="1">
    <source>
        <dbReference type="SAM" id="Phobius"/>
    </source>
</evidence>
<dbReference type="AlphaFoldDB" id="A0A2K9PX71"/>
<feature type="transmembrane region" description="Helical" evidence="1">
    <location>
        <begin position="46"/>
        <end position="69"/>
    </location>
</feature>
<keyword evidence="1" id="KW-0812">Transmembrane</keyword>
<evidence type="ECO:0000313" key="2">
    <source>
        <dbReference type="EMBL" id="AUP81137.1"/>
    </source>
</evidence>
<name>A0A2K9PX71_9FLAO</name>
<dbReference type="OrthoDB" id="981351at2"/>
<accession>A0A2K9PX71</accession>
<evidence type="ECO:0008006" key="4">
    <source>
        <dbReference type="Google" id="ProtNLM"/>
    </source>
</evidence>
<organism evidence="2 3">
    <name type="scientific">Flavivirga eckloniae</name>
    <dbReference type="NCBI Taxonomy" id="1803846"/>
    <lineage>
        <taxon>Bacteria</taxon>
        <taxon>Pseudomonadati</taxon>
        <taxon>Bacteroidota</taxon>
        <taxon>Flavobacteriia</taxon>
        <taxon>Flavobacteriales</taxon>
        <taxon>Flavobacteriaceae</taxon>
        <taxon>Flavivirga</taxon>
    </lineage>
</organism>
<gene>
    <name evidence="2" type="ORF">C1H87_21435</name>
</gene>
<feature type="transmembrane region" description="Helical" evidence="1">
    <location>
        <begin position="81"/>
        <end position="100"/>
    </location>
</feature>
<evidence type="ECO:0000313" key="3">
    <source>
        <dbReference type="Proteomes" id="UP000235826"/>
    </source>
</evidence>
<proteinExistence type="predicted"/>
<sequence length="128" mass="15254">MKTNMEDIDKLIKETLTEEEAKFYDKLNEQNLFQMVVGLFQGKNKWIMYLINIVTIIFFFLFWYCIVQFFSTDNTNEMLKWGFGSVIFLMAISMLKLFAWMQMDKNAIIREVKRLELQVSSLSGKMSE</sequence>